<reference evidence="3 4" key="1">
    <citation type="submission" date="2020-10" db="EMBL/GenBank/DDBJ databases">
        <title>Sequencing the genomes of 1000 actinobacteria strains.</title>
        <authorList>
            <person name="Klenk H.-P."/>
        </authorList>
    </citation>
    <scope>NUCLEOTIDE SEQUENCE [LARGE SCALE GENOMIC DNA]</scope>
    <source>
        <strain evidence="3 4">DSM 41803</strain>
    </source>
</reference>
<dbReference type="CDD" id="cd04301">
    <property type="entry name" value="NAT_SF"/>
    <property type="match status" value="1"/>
</dbReference>
<proteinExistence type="predicted"/>
<sequence>MRSLGGAQDTFVKAPERERPRWTAFYGQSELDHLAAVVHYSSGSHTLAEAMAHRALARIPTAFRRNRALATAQLALLHQGEPEQATATAADVFTIMDGGTLPRPHAHPPRRLPPGPVPSGPIRLLRTRLGRPRANRMESSVIDLRHFRYGSLPEGFRQMLIDVHADAYADQMDDPFHQRFAWFVDHWTGMDGFSCVVAYDADETVGFAYGAPLAPGREWWRSTDYEPSDGYSSTYAVSEVMVRPGWRKQGISERLHEALLKERTEDLAVLLVDVTHPKVQALYESWGYTKAGEQQPFADSPLYAVMLKDLRT</sequence>
<dbReference type="EMBL" id="JADBGF010000001">
    <property type="protein sequence ID" value="MBE1597994.1"/>
    <property type="molecule type" value="Genomic_DNA"/>
</dbReference>
<dbReference type="InterPro" id="IPR016181">
    <property type="entry name" value="Acyl_CoA_acyltransferase"/>
</dbReference>
<keyword evidence="4" id="KW-1185">Reference proteome</keyword>
<feature type="domain" description="N-acetyltransferase" evidence="2">
    <location>
        <begin position="147"/>
        <end position="311"/>
    </location>
</feature>
<dbReference type="SUPFAM" id="SSF55729">
    <property type="entry name" value="Acyl-CoA N-acyltransferases (Nat)"/>
    <property type="match status" value="1"/>
</dbReference>
<gene>
    <name evidence="3" type="ORF">H4687_004123</name>
</gene>
<keyword evidence="3" id="KW-0808">Transferase</keyword>
<accession>A0A8I0TRT0</accession>
<name>A0A8I0TRT0_9ACTN</name>
<dbReference type="PROSITE" id="PS51186">
    <property type="entry name" value="GNAT"/>
    <property type="match status" value="1"/>
</dbReference>
<dbReference type="Gene3D" id="3.40.630.30">
    <property type="match status" value="1"/>
</dbReference>
<protein>
    <submittedName>
        <fullName evidence="3">GNAT superfamily N-acetyltransferase</fullName>
    </submittedName>
</protein>
<dbReference type="Proteomes" id="UP000629287">
    <property type="component" value="Unassembled WGS sequence"/>
</dbReference>
<evidence type="ECO:0000256" key="1">
    <source>
        <dbReference type="SAM" id="MobiDB-lite"/>
    </source>
</evidence>
<evidence type="ECO:0000259" key="2">
    <source>
        <dbReference type="PROSITE" id="PS51186"/>
    </source>
</evidence>
<evidence type="ECO:0000313" key="4">
    <source>
        <dbReference type="Proteomes" id="UP000629287"/>
    </source>
</evidence>
<dbReference type="Pfam" id="PF13508">
    <property type="entry name" value="Acetyltransf_7"/>
    <property type="match status" value="1"/>
</dbReference>
<dbReference type="AlphaFoldDB" id="A0A8I0TRT0"/>
<evidence type="ECO:0000313" key="3">
    <source>
        <dbReference type="EMBL" id="MBE1597994.1"/>
    </source>
</evidence>
<dbReference type="GO" id="GO:0016747">
    <property type="term" value="F:acyltransferase activity, transferring groups other than amino-acyl groups"/>
    <property type="evidence" value="ECO:0007669"/>
    <property type="project" value="InterPro"/>
</dbReference>
<comment type="caution">
    <text evidence="3">The sequence shown here is derived from an EMBL/GenBank/DDBJ whole genome shotgun (WGS) entry which is preliminary data.</text>
</comment>
<organism evidence="3 4">
    <name type="scientific">Streptomyces stelliscabiei</name>
    <dbReference type="NCBI Taxonomy" id="146820"/>
    <lineage>
        <taxon>Bacteria</taxon>
        <taxon>Bacillati</taxon>
        <taxon>Actinomycetota</taxon>
        <taxon>Actinomycetes</taxon>
        <taxon>Kitasatosporales</taxon>
        <taxon>Streptomycetaceae</taxon>
        <taxon>Streptomyces</taxon>
    </lineage>
</organism>
<dbReference type="InterPro" id="IPR000182">
    <property type="entry name" value="GNAT_dom"/>
</dbReference>
<feature type="region of interest" description="Disordered" evidence="1">
    <location>
        <begin position="100"/>
        <end position="121"/>
    </location>
</feature>